<gene>
    <name evidence="2" type="ORF">GCM10023208_05850</name>
</gene>
<feature type="transmembrane region" description="Helical" evidence="1">
    <location>
        <begin position="58"/>
        <end position="82"/>
    </location>
</feature>
<dbReference type="Proteomes" id="UP001500518">
    <property type="component" value="Unassembled WGS sequence"/>
</dbReference>
<feature type="transmembrane region" description="Helical" evidence="1">
    <location>
        <begin position="141"/>
        <end position="158"/>
    </location>
</feature>
<keyword evidence="1" id="KW-0472">Membrane</keyword>
<reference evidence="3" key="1">
    <citation type="journal article" date="2019" name="Int. J. Syst. Evol. Microbiol.">
        <title>The Global Catalogue of Microorganisms (GCM) 10K type strain sequencing project: providing services to taxonomists for standard genome sequencing and annotation.</title>
        <authorList>
            <consortium name="The Broad Institute Genomics Platform"/>
            <consortium name="The Broad Institute Genome Sequencing Center for Infectious Disease"/>
            <person name="Wu L."/>
            <person name="Ma J."/>
        </authorList>
    </citation>
    <scope>NUCLEOTIDE SEQUENCE [LARGE SCALE GENOMIC DNA]</scope>
    <source>
        <strain evidence="3">JCM 18014</strain>
    </source>
</reference>
<name>A0ABP9K068_9SPHN</name>
<comment type="caution">
    <text evidence="2">The sequence shown here is derived from an EMBL/GenBank/DDBJ whole genome shotgun (WGS) entry which is preliminary data.</text>
</comment>
<feature type="transmembrane region" description="Helical" evidence="1">
    <location>
        <begin position="88"/>
        <end position="108"/>
    </location>
</feature>
<evidence type="ECO:0000313" key="2">
    <source>
        <dbReference type="EMBL" id="GAA5048557.1"/>
    </source>
</evidence>
<feature type="transmembrane region" description="Helical" evidence="1">
    <location>
        <begin position="12"/>
        <end position="37"/>
    </location>
</feature>
<dbReference type="EMBL" id="BAABHV010000005">
    <property type="protein sequence ID" value="GAA5048557.1"/>
    <property type="molecule type" value="Genomic_DNA"/>
</dbReference>
<sequence>MDVLVEGLLWFAAASAGVMAGVYFTFSAFAMRSFAALGEEAGARAMQSINRVILQSSFLPLFMLSSLVCAALVVLALLGLAGAATVEVLVGAAVYVVGMFVVTAAGNVPLNNRLDAADPASAEGRAVWADYLRRWTRLNHLRTVACTLSCVLLVRALVLI</sequence>
<organism evidence="2 3">
    <name type="scientific">Erythrobacter westpacificensis</name>
    <dbReference type="NCBI Taxonomy" id="1055231"/>
    <lineage>
        <taxon>Bacteria</taxon>
        <taxon>Pseudomonadati</taxon>
        <taxon>Pseudomonadota</taxon>
        <taxon>Alphaproteobacteria</taxon>
        <taxon>Sphingomonadales</taxon>
        <taxon>Erythrobacteraceae</taxon>
        <taxon>Erythrobacter/Porphyrobacter group</taxon>
        <taxon>Erythrobacter</taxon>
    </lineage>
</organism>
<accession>A0ABP9K068</accession>
<keyword evidence="1" id="KW-0812">Transmembrane</keyword>
<dbReference type="InterPro" id="IPR013901">
    <property type="entry name" value="Anthrone_oxy"/>
</dbReference>
<proteinExistence type="predicted"/>
<evidence type="ECO:0000256" key="1">
    <source>
        <dbReference type="SAM" id="Phobius"/>
    </source>
</evidence>
<keyword evidence="3" id="KW-1185">Reference proteome</keyword>
<keyword evidence="1" id="KW-1133">Transmembrane helix</keyword>
<protein>
    <submittedName>
        <fullName evidence="2">DUF1772 domain-containing protein</fullName>
    </submittedName>
</protein>
<dbReference type="Pfam" id="PF08592">
    <property type="entry name" value="Anthrone_oxy"/>
    <property type="match status" value="1"/>
</dbReference>
<evidence type="ECO:0000313" key="3">
    <source>
        <dbReference type="Proteomes" id="UP001500518"/>
    </source>
</evidence>